<gene>
    <name evidence="2" type="ORF">MOP44_01140</name>
</gene>
<dbReference type="EMBL" id="CP093313">
    <property type="protein sequence ID" value="UWZ84553.1"/>
    <property type="molecule type" value="Genomic_DNA"/>
</dbReference>
<dbReference type="RefSeq" id="WP_260794059.1">
    <property type="nucleotide sequence ID" value="NZ_CP093313.1"/>
</dbReference>
<reference evidence="2" key="1">
    <citation type="submission" date="2021-04" db="EMBL/GenBank/DDBJ databases">
        <title>Phylogenetic analysis of Acidobacteriaceae.</title>
        <authorList>
            <person name="Qiu L."/>
            <person name="Zhang Q."/>
        </authorList>
    </citation>
    <scope>NUCLEOTIDE SEQUENCE</scope>
    <source>
        <strain evidence="2">DSM 25168</strain>
    </source>
</reference>
<evidence type="ECO:0000313" key="3">
    <source>
        <dbReference type="Proteomes" id="UP001059380"/>
    </source>
</evidence>
<evidence type="ECO:0000256" key="1">
    <source>
        <dbReference type="SAM" id="MobiDB-lite"/>
    </source>
</evidence>
<dbReference type="AlphaFoldDB" id="A0A9J7BPU4"/>
<sequence length="120" mass="12596">MTTTTTGVASHTTVLNSIVKLCNAAYEDTLAAEKARGLEIWKARDKAKEAFMRALPNLTARTSVCAYIACIGRAMALEIVTKPEGAKLLYAAQIAMNALPKPAPEAGGAGPGGNLDERGY</sequence>
<accession>A0A9J7BPU4</accession>
<name>A0A9J7BPU4_9BACT</name>
<protein>
    <submittedName>
        <fullName evidence="2">Uncharacterized protein</fullName>
    </submittedName>
</protein>
<dbReference type="KEGG" id="orp:MOP44_01140"/>
<keyword evidence="3" id="KW-1185">Reference proteome</keyword>
<proteinExistence type="predicted"/>
<dbReference type="Proteomes" id="UP001059380">
    <property type="component" value="Chromosome"/>
</dbReference>
<organism evidence="2 3">
    <name type="scientific">Occallatibacter riparius</name>
    <dbReference type="NCBI Taxonomy" id="1002689"/>
    <lineage>
        <taxon>Bacteria</taxon>
        <taxon>Pseudomonadati</taxon>
        <taxon>Acidobacteriota</taxon>
        <taxon>Terriglobia</taxon>
        <taxon>Terriglobales</taxon>
        <taxon>Acidobacteriaceae</taxon>
        <taxon>Occallatibacter</taxon>
    </lineage>
</organism>
<evidence type="ECO:0000313" key="2">
    <source>
        <dbReference type="EMBL" id="UWZ84553.1"/>
    </source>
</evidence>
<feature type="region of interest" description="Disordered" evidence="1">
    <location>
        <begin position="101"/>
        <end position="120"/>
    </location>
</feature>